<dbReference type="ExpressionAtlas" id="A0A3L6F0L6">
    <property type="expression patterns" value="baseline and differential"/>
</dbReference>
<reference evidence="2 3" key="1">
    <citation type="journal article" date="2018" name="Nat. Genet.">
        <title>Extensive intraspecific gene order and gene structural variations between Mo17 and other maize genomes.</title>
        <authorList>
            <person name="Sun S."/>
            <person name="Zhou Y."/>
            <person name="Chen J."/>
            <person name="Shi J."/>
            <person name="Zhao H."/>
            <person name="Zhao H."/>
            <person name="Song W."/>
            <person name="Zhang M."/>
            <person name="Cui Y."/>
            <person name="Dong X."/>
            <person name="Liu H."/>
            <person name="Ma X."/>
            <person name="Jiao Y."/>
            <person name="Wang B."/>
            <person name="Wei X."/>
            <person name="Stein J.C."/>
            <person name="Glaubitz J.C."/>
            <person name="Lu F."/>
            <person name="Yu G."/>
            <person name="Liang C."/>
            <person name="Fengler K."/>
            <person name="Li B."/>
            <person name="Rafalski A."/>
            <person name="Schnable P.S."/>
            <person name="Ware D.H."/>
            <person name="Buckler E.S."/>
            <person name="Lai J."/>
        </authorList>
    </citation>
    <scope>NUCLEOTIDE SEQUENCE [LARGE SCALE GENOMIC DNA]</scope>
    <source>
        <strain evidence="3">cv. Missouri 17</strain>
        <tissue evidence="2">Seedling</tissue>
    </source>
</reference>
<organism evidence="2 3">
    <name type="scientific">Zea mays</name>
    <name type="common">Maize</name>
    <dbReference type="NCBI Taxonomy" id="4577"/>
    <lineage>
        <taxon>Eukaryota</taxon>
        <taxon>Viridiplantae</taxon>
        <taxon>Streptophyta</taxon>
        <taxon>Embryophyta</taxon>
        <taxon>Tracheophyta</taxon>
        <taxon>Spermatophyta</taxon>
        <taxon>Magnoliopsida</taxon>
        <taxon>Liliopsida</taxon>
        <taxon>Poales</taxon>
        <taxon>Poaceae</taxon>
        <taxon>PACMAD clade</taxon>
        <taxon>Panicoideae</taxon>
        <taxon>Andropogonodae</taxon>
        <taxon>Andropogoneae</taxon>
        <taxon>Tripsacinae</taxon>
        <taxon>Zea</taxon>
    </lineage>
</organism>
<protein>
    <submittedName>
        <fullName evidence="2">Uncharacterized protein</fullName>
    </submittedName>
</protein>
<dbReference type="AlphaFoldDB" id="A0A3L6F0L6"/>
<name>A0A3L6F0L6_MAIZE</name>
<keyword evidence="1" id="KW-0812">Transmembrane</keyword>
<evidence type="ECO:0000313" key="3">
    <source>
        <dbReference type="Proteomes" id="UP000251960"/>
    </source>
</evidence>
<feature type="non-terminal residue" evidence="2">
    <location>
        <position position="1"/>
    </location>
</feature>
<keyword evidence="1" id="KW-1133">Transmembrane helix</keyword>
<comment type="caution">
    <text evidence="2">The sequence shown here is derived from an EMBL/GenBank/DDBJ whole genome shotgun (WGS) entry which is preliminary data.</text>
</comment>
<dbReference type="Proteomes" id="UP000251960">
    <property type="component" value="Chromosome 4"/>
</dbReference>
<gene>
    <name evidence="2" type="ORF">Zm00014a_010444</name>
</gene>
<proteinExistence type="predicted"/>
<keyword evidence="1" id="KW-0472">Membrane</keyword>
<dbReference type="EMBL" id="NCVQ01000005">
    <property type="protein sequence ID" value="PWZ26408.1"/>
    <property type="molecule type" value="Genomic_DNA"/>
</dbReference>
<accession>A0A3L6F0L6</accession>
<feature type="transmembrane region" description="Helical" evidence="1">
    <location>
        <begin position="12"/>
        <end position="30"/>
    </location>
</feature>
<sequence length="94" mass="11101">DWARVLSVKSRRLLLTAASAICWAILFWLSRNDVTFNKSSPKSCLQVTFRATYWCRFWAQLQLKMEDQELIKSSCRKMEMVLLKFFRNFGWGAA</sequence>
<evidence type="ECO:0000313" key="2">
    <source>
        <dbReference type="EMBL" id="PWZ26408.1"/>
    </source>
</evidence>
<evidence type="ECO:0000256" key="1">
    <source>
        <dbReference type="SAM" id="Phobius"/>
    </source>
</evidence>